<dbReference type="PANTHER" id="PTHR43280:SF2">
    <property type="entry name" value="HTH-TYPE TRANSCRIPTIONAL REGULATOR EXSA"/>
    <property type="match status" value="1"/>
</dbReference>
<dbReference type="Pfam" id="PF12833">
    <property type="entry name" value="HTH_18"/>
    <property type="match status" value="1"/>
</dbReference>
<evidence type="ECO:0000256" key="1">
    <source>
        <dbReference type="ARBA" id="ARBA00023015"/>
    </source>
</evidence>
<name>A0A9D1J548_9FIRM</name>
<dbReference type="PANTHER" id="PTHR43280">
    <property type="entry name" value="ARAC-FAMILY TRANSCRIPTIONAL REGULATOR"/>
    <property type="match status" value="1"/>
</dbReference>
<dbReference type="InterPro" id="IPR009057">
    <property type="entry name" value="Homeodomain-like_sf"/>
</dbReference>
<dbReference type="GO" id="GO:0043565">
    <property type="term" value="F:sequence-specific DNA binding"/>
    <property type="evidence" value="ECO:0007669"/>
    <property type="project" value="InterPro"/>
</dbReference>
<dbReference type="SMART" id="SM00342">
    <property type="entry name" value="HTH_ARAC"/>
    <property type="match status" value="1"/>
</dbReference>
<evidence type="ECO:0000256" key="3">
    <source>
        <dbReference type="ARBA" id="ARBA00023163"/>
    </source>
</evidence>
<evidence type="ECO:0000256" key="2">
    <source>
        <dbReference type="ARBA" id="ARBA00023125"/>
    </source>
</evidence>
<dbReference type="SUPFAM" id="SSF46689">
    <property type="entry name" value="Homeodomain-like"/>
    <property type="match status" value="1"/>
</dbReference>
<dbReference type="InterPro" id="IPR018060">
    <property type="entry name" value="HTH_AraC"/>
</dbReference>
<dbReference type="Proteomes" id="UP000824241">
    <property type="component" value="Unassembled WGS sequence"/>
</dbReference>
<feature type="transmembrane region" description="Helical" evidence="4">
    <location>
        <begin position="21"/>
        <end position="39"/>
    </location>
</feature>
<dbReference type="EMBL" id="DVHA01000197">
    <property type="protein sequence ID" value="HIR61148.1"/>
    <property type="molecule type" value="Genomic_DNA"/>
</dbReference>
<keyword evidence="4" id="KW-0472">Membrane</keyword>
<dbReference type="Gene3D" id="1.10.10.60">
    <property type="entry name" value="Homeodomain-like"/>
    <property type="match status" value="2"/>
</dbReference>
<keyword evidence="2" id="KW-0238">DNA-binding</keyword>
<evidence type="ECO:0000256" key="4">
    <source>
        <dbReference type="SAM" id="Phobius"/>
    </source>
</evidence>
<accession>A0A9D1J548</accession>
<feature type="domain" description="HTH araC/xylS-type" evidence="5">
    <location>
        <begin position="629"/>
        <end position="728"/>
    </location>
</feature>
<feature type="transmembrane region" description="Helical" evidence="4">
    <location>
        <begin position="300"/>
        <end position="320"/>
    </location>
</feature>
<gene>
    <name evidence="6" type="ORF">IAB37_06205</name>
</gene>
<evidence type="ECO:0000313" key="6">
    <source>
        <dbReference type="EMBL" id="HIR61148.1"/>
    </source>
</evidence>
<keyword evidence="4" id="KW-1133">Transmembrane helix</keyword>
<keyword evidence="1" id="KW-0805">Transcription regulation</keyword>
<comment type="caution">
    <text evidence="6">The sequence shown here is derived from an EMBL/GenBank/DDBJ whole genome shotgun (WGS) entry which is preliminary data.</text>
</comment>
<evidence type="ECO:0000313" key="7">
    <source>
        <dbReference type="Proteomes" id="UP000824241"/>
    </source>
</evidence>
<protein>
    <submittedName>
        <fullName evidence="6">AraC family transcriptional regulator</fullName>
    </submittedName>
</protein>
<reference evidence="6" key="2">
    <citation type="journal article" date="2021" name="PeerJ">
        <title>Extensive microbial diversity within the chicken gut microbiome revealed by metagenomics and culture.</title>
        <authorList>
            <person name="Gilroy R."/>
            <person name="Ravi A."/>
            <person name="Getino M."/>
            <person name="Pursley I."/>
            <person name="Horton D.L."/>
            <person name="Alikhan N.F."/>
            <person name="Baker D."/>
            <person name="Gharbi K."/>
            <person name="Hall N."/>
            <person name="Watson M."/>
            <person name="Adriaenssens E.M."/>
            <person name="Foster-Nyarko E."/>
            <person name="Jarju S."/>
            <person name="Secka A."/>
            <person name="Antonio M."/>
            <person name="Oren A."/>
            <person name="Chaudhuri R.R."/>
            <person name="La Ragione R."/>
            <person name="Hildebrand F."/>
            <person name="Pallen M.J."/>
        </authorList>
    </citation>
    <scope>NUCLEOTIDE SEQUENCE</scope>
    <source>
        <strain evidence="6">CHK189-12415</strain>
    </source>
</reference>
<keyword evidence="4" id="KW-0812">Transmembrane</keyword>
<organism evidence="6 7">
    <name type="scientific">Candidatus Faecivivens stercoravium</name>
    <dbReference type="NCBI Taxonomy" id="2840803"/>
    <lineage>
        <taxon>Bacteria</taxon>
        <taxon>Bacillati</taxon>
        <taxon>Bacillota</taxon>
        <taxon>Clostridia</taxon>
        <taxon>Eubacteriales</taxon>
        <taxon>Oscillospiraceae</taxon>
        <taxon>Oscillospiraceae incertae sedis</taxon>
        <taxon>Candidatus Faecivivens</taxon>
    </lineage>
</organism>
<sequence>MNHPSGRRKPRDPLFLRHFRLVVTLVAGLTLALSLSLFFCFERLSRQNVYENATATLSQSAAFTEDLLDICTQITLQIQKDNTMSPILMQSSPTNGETMVALDQLSQYQYIIQSLRSIYIVNNRTGKVYTSCGIEGTDNRIIDQSAFPDLSALRLVEDYEDYPAYTAIPRQYDGENYYTFLGYDFSHKAADGSLNCAVLVNVSAGWLETAASALGDTPEGETVIISAGGKVVSDSEDFPMQADAASLLPAAGEILGSETGGYLVDGDRFIAYTAPDRMGWQYLWIVPYDGITEEVRQFQLISFLILAGFLAAGLIASWILNRRLYQPIDRFKEDITKLQSTQREDLPALKQAFLRKLLSEGPPEQAALRGELARFSSRLDPAGQTAVLLIKADRASEFEAENTPDDAALTRYAILNIACELLGGLCAAEGADLGRSSMAVILTFSKYPPEGFDAFSHLTAIRDTVARYLFLSVSLALSGTGSFDELPSLFQQAEETLFQRMFTGPGSVLLGGDAGPRRDYPYPEKKEKALSDALLKGNLDKAKAVYLELIEGFKGAPLYVLNTTVLRLVSMCNGVISSVPQMKNRPPFFINFEKIESFPQLHETFYGIFSAITACTASGPSPRSGQQVEAVNREIERRFSDPSLSIESIAETLGLSASYTGRIYKQATGRTILERILEVRMEKARQMLKESDAPVALVSERCGFSSDSYFYKIFKQENGVTPAAYRKKS</sequence>
<dbReference type="PRINTS" id="PR00032">
    <property type="entry name" value="HTHARAC"/>
</dbReference>
<evidence type="ECO:0000259" key="5">
    <source>
        <dbReference type="PROSITE" id="PS01124"/>
    </source>
</evidence>
<reference evidence="6" key="1">
    <citation type="submission" date="2020-10" db="EMBL/GenBank/DDBJ databases">
        <authorList>
            <person name="Gilroy R."/>
        </authorList>
    </citation>
    <scope>NUCLEOTIDE SEQUENCE</scope>
    <source>
        <strain evidence="6">CHK189-12415</strain>
    </source>
</reference>
<proteinExistence type="predicted"/>
<dbReference type="PROSITE" id="PS01124">
    <property type="entry name" value="HTH_ARAC_FAMILY_2"/>
    <property type="match status" value="1"/>
</dbReference>
<dbReference type="AlphaFoldDB" id="A0A9D1J548"/>
<keyword evidence="3" id="KW-0804">Transcription</keyword>
<dbReference type="GO" id="GO:0003700">
    <property type="term" value="F:DNA-binding transcription factor activity"/>
    <property type="evidence" value="ECO:0007669"/>
    <property type="project" value="InterPro"/>
</dbReference>
<dbReference type="InterPro" id="IPR020449">
    <property type="entry name" value="Tscrpt_reg_AraC-type_HTH"/>
</dbReference>